<keyword evidence="6" id="KW-0472">Membrane</keyword>
<dbReference type="RefSeq" id="WP_373877245.1">
    <property type="nucleotide sequence ID" value="NZ_BSDY01000048.1"/>
</dbReference>
<dbReference type="GO" id="GO:0022900">
    <property type="term" value="P:electron transport chain"/>
    <property type="evidence" value="ECO:0007669"/>
    <property type="project" value="UniProtKB-UniRule"/>
</dbReference>
<keyword evidence="6" id="KW-1278">Translocase</keyword>
<evidence type="ECO:0000256" key="4">
    <source>
        <dbReference type="ARBA" id="ARBA00022643"/>
    </source>
</evidence>
<comment type="similarity">
    <text evidence="6">Belongs to the RnfG family.</text>
</comment>
<evidence type="ECO:0000313" key="8">
    <source>
        <dbReference type="EMBL" id="GLI58340.1"/>
    </source>
</evidence>
<organism evidence="8 9">
    <name type="scientific">Propionigenium maris DSM 9537</name>
    <dbReference type="NCBI Taxonomy" id="1123000"/>
    <lineage>
        <taxon>Bacteria</taxon>
        <taxon>Fusobacteriati</taxon>
        <taxon>Fusobacteriota</taxon>
        <taxon>Fusobacteriia</taxon>
        <taxon>Fusobacteriales</taxon>
        <taxon>Fusobacteriaceae</taxon>
        <taxon>Propionigenium</taxon>
    </lineage>
</organism>
<keyword evidence="4 6" id="KW-0288">FMN</keyword>
<comment type="caution">
    <text evidence="8">The sequence shown here is derived from an EMBL/GenBank/DDBJ whole genome shotgun (WGS) entry which is preliminary data.</text>
</comment>
<reference evidence="8" key="1">
    <citation type="submission" date="2022-12" db="EMBL/GenBank/DDBJ databases">
        <title>Reference genome sequencing for broad-spectrum identification of bacterial and archaeal isolates by mass spectrometry.</title>
        <authorList>
            <person name="Sekiguchi Y."/>
            <person name="Tourlousse D.M."/>
        </authorList>
    </citation>
    <scope>NUCLEOTIDE SEQUENCE</scope>
    <source>
        <strain evidence="8">10succ1</strain>
    </source>
</reference>
<keyword evidence="9" id="KW-1185">Reference proteome</keyword>
<evidence type="ECO:0000256" key="5">
    <source>
        <dbReference type="ARBA" id="ARBA00022982"/>
    </source>
</evidence>
<comment type="subunit">
    <text evidence="6">The complex is composed of six subunits: RnfA, RnfB, RnfC, RnfD, RnfE and RnfG.</text>
</comment>
<comment type="cofactor">
    <cofactor evidence="6">
        <name>FMN</name>
        <dbReference type="ChEBI" id="CHEBI:58210"/>
    </cofactor>
</comment>
<dbReference type="HAMAP" id="MF_00479">
    <property type="entry name" value="RsxG_RnfG"/>
    <property type="match status" value="1"/>
</dbReference>
<dbReference type="AlphaFoldDB" id="A0A9W6LQ90"/>
<evidence type="ECO:0000256" key="3">
    <source>
        <dbReference type="ARBA" id="ARBA00022630"/>
    </source>
</evidence>
<dbReference type="InterPro" id="IPR010209">
    <property type="entry name" value="Ion_transpt_RnfG/RsxG"/>
</dbReference>
<keyword evidence="6" id="KW-1003">Cell membrane</keyword>
<evidence type="ECO:0000256" key="6">
    <source>
        <dbReference type="HAMAP-Rule" id="MF_00479"/>
    </source>
</evidence>
<dbReference type="EC" id="7.-.-.-" evidence="6"/>
<dbReference type="InterPro" id="IPR007329">
    <property type="entry name" value="FMN-bd"/>
</dbReference>
<evidence type="ECO:0000256" key="2">
    <source>
        <dbReference type="ARBA" id="ARBA00022553"/>
    </source>
</evidence>
<proteinExistence type="inferred from homology"/>
<accession>A0A9W6LQ90</accession>
<comment type="function">
    <text evidence="6">Part of a membrane-bound complex that couples electron transfer with translocation of ions across the membrane.</text>
</comment>
<evidence type="ECO:0000256" key="1">
    <source>
        <dbReference type="ARBA" id="ARBA00022448"/>
    </source>
</evidence>
<dbReference type="PANTHER" id="PTHR36118">
    <property type="entry name" value="ION-TRANSLOCATING OXIDOREDUCTASE COMPLEX SUBUNIT G"/>
    <property type="match status" value="1"/>
</dbReference>
<keyword evidence="6" id="KW-1133">Transmembrane helix</keyword>
<feature type="modified residue" description="FMN phosphoryl threonine" evidence="6">
    <location>
        <position position="152"/>
    </location>
</feature>
<dbReference type="GO" id="GO:0009055">
    <property type="term" value="F:electron transfer activity"/>
    <property type="evidence" value="ECO:0007669"/>
    <property type="project" value="InterPro"/>
</dbReference>
<keyword evidence="3 6" id="KW-0285">Flavoprotein</keyword>
<keyword evidence="6" id="KW-0812">Transmembrane</keyword>
<keyword evidence="1 6" id="KW-0813">Transport</keyword>
<dbReference type="PIRSF" id="PIRSF006091">
    <property type="entry name" value="E_trnsport_RnfG"/>
    <property type="match status" value="1"/>
</dbReference>
<keyword evidence="5 6" id="KW-0249">Electron transport</keyword>
<feature type="domain" description="FMN-binding" evidence="7">
    <location>
        <begin position="88"/>
        <end position="169"/>
    </location>
</feature>
<protein>
    <recommendedName>
        <fullName evidence="6">Ion-translocating oxidoreductase complex subunit G</fullName>
        <ecNumber evidence="6">7.-.-.-</ecNumber>
    </recommendedName>
    <alternativeName>
        <fullName evidence="6">Rnf electron transport complex subunit G</fullName>
    </alternativeName>
</protein>
<dbReference type="Proteomes" id="UP001144471">
    <property type="component" value="Unassembled WGS sequence"/>
</dbReference>
<name>A0A9W6LQ90_9FUSO</name>
<dbReference type="Pfam" id="PF04205">
    <property type="entry name" value="FMN_bind"/>
    <property type="match status" value="1"/>
</dbReference>
<dbReference type="PANTHER" id="PTHR36118:SF1">
    <property type="entry name" value="ION-TRANSLOCATING OXIDOREDUCTASE COMPLEX SUBUNIT G"/>
    <property type="match status" value="1"/>
</dbReference>
<evidence type="ECO:0000313" key="9">
    <source>
        <dbReference type="Proteomes" id="UP001144471"/>
    </source>
</evidence>
<dbReference type="SMART" id="SM00900">
    <property type="entry name" value="FMN_bind"/>
    <property type="match status" value="1"/>
</dbReference>
<dbReference type="GO" id="GO:0005886">
    <property type="term" value="C:plasma membrane"/>
    <property type="evidence" value="ECO:0007669"/>
    <property type="project" value="UniProtKB-SubCell"/>
</dbReference>
<dbReference type="EMBL" id="BSDY01000048">
    <property type="protein sequence ID" value="GLI58340.1"/>
    <property type="molecule type" value="Genomic_DNA"/>
</dbReference>
<evidence type="ECO:0000259" key="7">
    <source>
        <dbReference type="SMART" id="SM00900"/>
    </source>
</evidence>
<dbReference type="NCBIfam" id="TIGR01947">
    <property type="entry name" value="rnfG"/>
    <property type="match status" value="1"/>
</dbReference>
<comment type="subcellular location">
    <subcellularLocation>
        <location evidence="6">Cell membrane</location>
        <topology evidence="6">Single-pass membrane protein</topology>
    </subcellularLocation>
</comment>
<keyword evidence="2 6" id="KW-0597">Phosphoprotein</keyword>
<dbReference type="GO" id="GO:0010181">
    <property type="term" value="F:FMN binding"/>
    <property type="evidence" value="ECO:0007669"/>
    <property type="project" value="InterPro"/>
</dbReference>
<sequence>MNRLIHYGAVLLTIAAISAGILAKVNTLTAPVIAENAMKAVNVARKEVLPEANTFDGEALVSEDLEFVPGANEAGEIVGYVVTVSQNGYAGPINFVLGFDVDGDITGLNVISNTETPGLGSKITNPEWLALWKGRDSSYEFDKGVDAFAGATISPEAVYTGMMRALNTYEEVKN</sequence>
<gene>
    <name evidence="6" type="primary">rnfG</name>
    <name evidence="8" type="ORF">PM10SUCC1_38540</name>
</gene>